<proteinExistence type="predicted"/>
<keyword evidence="2" id="KW-1185">Reference proteome</keyword>
<evidence type="ECO:0008006" key="3">
    <source>
        <dbReference type="Google" id="ProtNLM"/>
    </source>
</evidence>
<protein>
    <recommendedName>
        <fullName evidence="3">UBA domain-containing protein</fullName>
    </recommendedName>
</protein>
<dbReference type="Proteomes" id="UP001470230">
    <property type="component" value="Unassembled WGS sequence"/>
</dbReference>
<sequence length="140" mass="16739">MTTKKLKLQYEYNTYYICFYETETVQDLKEILSKKYKFVNDHSLEIYQNNIKLQKYQKITDIQEDIILRIVGHLAPKLQPELKPQKKEEKVKIDYLPMFRDMGFNESKETIDQLMQKNDNKLAAVISALLIQKKKTKKSK</sequence>
<dbReference type="EMBL" id="JAPFFF010000001">
    <property type="protein sequence ID" value="KAK8899800.1"/>
    <property type="molecule type" value="Genomic_DNA"/>
</dbReference>
<name>A0ABR2L8W3_9EUKA</name>
<gene>
    <name evidence="1" type="ORF">M9Y10_002122</name>
</gene>
<evidence type="ECO:0000313" key="2">
    <source>
        <dbReference type="Proteomes" id="UP001470230"/>
    </source>
</evidence>
<accession>A0ABR2L8W3</accession>
<reference evidence="1 2" key="1">
    <citation type="submission" date="2024-04" db="EMBL/GenBank/DDBJ databases">
        <title>Tritrichomonas musculus Genome.</title>
        <authorList>
            <person name="Alves-Ferreira E."/>
            <person name="Grigg M."/>
            <person name="Lorenzi H."/>
            <person name="Galac M."/>
        </authorList>
    </citation>
    <scope>NUCLEOTIDE SEQUENCE [LARGE SCALE GENOMIC DNA]</scope>
    <source>
        <strain evidence="1 2">EAF2021</strain>
    </source>
</reference>
<comment type="caution">
    <text evidence="1">The sequence shown here is derived from an EMBL/GenBank/DDBJ whole genome shotgun (WGS) entry which is preliminary data.</text>
</comment>
<evidence type="ECO:0000313" key="1">
    <source>
        <dbReference type="EMBL" id="KAK8899800.1"/>
    </source>
</evidence>
<organism evidence="1 2">
    <name type="scientific">Tritrichomonas musculus</name>
    <dbReference type="NCBI Taxonomy" id="1915356"/>
    <lineage>
        <taxon>Eukaryota</taxon>
        <taxon>Metamonada</taxon>
        <taxon>Parabasalia</taxon>
        <taxon>Tritrichomonadida</taxon>
        <taxon>Tritrichomonadidae</taxon>
        <taxon>Tritrichomonas</taxon>
    </lineage>
</organism>